<comment type="similarity">
    <text evidence="1">Belongs to the CpsD/CapB family.</text>
</comment>
<evidence type="ECO:0000256" key="9">
    <source>
        <dbReference type="SAM" id="Coils"/>
    </source>
</evidence>
<keyword evidence="13" id="KW-1185">Reference proteome</keyword>
<reference evidence="12 13" key="1">
    <citation type="submission" date="2020-10" db="EMBL/GenBank/DDBJ databases">
        <title>Mucilaginibacter mali sp. nov., isolated from rhizosphere soil of apple orchard.</title>
        <authorList>
            <person name="Lee J.-S."/>
            <person name="Kim H.S."/>
            <person name="Kim J.-S."/>
        </authorList>
    </citation>
    <scope>NUCLEOTIDE SEQUENCE [LARGE SCALE GENOMIC DNA]</scope>
    <source>
        <strain evidence="12 13">KCTC 23157</strain>
    </source>
</reference>
<name>A0ABR9XHF6_9SPHI</name>
<evidence type="ECO:0000256" key="10">
    <source>
        <dbReference type="SAM" id="Phobius"/>
    </source>
</evidence>
<protein>
    <recommendedName>
        <fullName evidence="2">non-specific protein-tyrosine kinase</fullName>
        <ecNumber evidence="2">2.7.10.2</ecNumber>
    </recommendedName>
</protein>
<evidence type="ECO:0000256" key="4">
    <source>
        <dbReference type="ARBA" id="ARBA00022741"/>
    </source>
</evidence>
<feature type="transmembrane region" description="Helical" evidence="10">
    <location>
        <begin position="498"/>
        <end position="518"/>
    </location>
</feature>
<dbReference type="Gene3D" id="3.40.50.300">
    <property type="entry name" value="P-loop containing nucleotide triphosphate hydrolases"/>
    <property type="match status" value="1"/>
</dbReference>
<comment type="caution">
    <text evidence="12">The sequence shown here is derived from an EMBL/GenBank/DDBJ whole genome shotgun (WGS) entry which is preliminary data.</text>
</comment>
<dbReference type="CDD" id="cd05387">
    <property type="entry name" value="BY-kinase"/>
    <property type="match status" value="1"/>
</dbReference>
<evidence type="ECO:0000256" key="2">
    <source>
        <dbReference type="ARBA" id="ARBA00011903"/>
    </source>
</evidence>
<dbReference type="InterPro" id="IPR005702">
    <property type="entry name" value="Wzc-like_C"/>
</dbReference>
<dbReference type="InterPro" id="IPR027417">
    <property type="entry name" value="P-loop_NTPase"/>
</dbReference>
<keyword evidence="10" id="KW-0812">Transmembrane</keyword>
<keyword evidence="4" id="KW-0547">Nucleotide-binding</keyword>
<evidence type="ECO:0000256" key="8">
    <source>
        <dbReference type="ARBA" id="ARBA00051245"/>
    </source>
</evidence>
<gene>
    <name evidence="12" type="ORF">IRJ18_10630</name>
</gene>
<dbReference type="PANTHER" id="PTHR32309:SF13">
    <property type="entry name" value="FERRIC ENTEROBACTIN TRANSPORT PROTEIN FEPE"/>
    <property type="match status" value="1"/>
</dbReference>
<evidence type="ECO:0000259" key="11">
    <source>
        <dbReference type="Pfam" id="PF13614"/>
    </source>
</evidence>
<evidence type="ECO:0000256" key="5">
    <source>
        <dbReference type="ARBA" id="ARBA00022777"/>
    </source>
</evidence>
<keyword evidence="10" id="KW-1133">Transmembrane helix</keyword>
<keyword evidence="7" id="KW-0829">Tyrosine-protein kinase</keyword>
<keyword evidence="9" id="KW-0175">Coiled coil</keyword>
<evidence type="ECO:0000256" key="3">
    <source>
        <dbReference type="ARBA" id="ARBA00022679"/>
    </source>
</evidence>
<evidence type="ECO:0000256" key="1">
    <source>
        <dbReference type="ARBA" id="ARBA00007316"/>
    </source>
</evidence>
<accession>A0ABR9XHF6</accession>
<sequence length="781" mass="88122">MISRSTVNNKSYQTTGSEDAINLRALLVKYADYWQLFLVSFIIALIGVIIYKKYVQPSYDIVATLEIQDISDKSPAEKTSLVDFQQLDQVNAPRVVENEMEILRSNQIIKQVVDYFQLWADYKLKGGMIKDPDLYGNSPIKMNLLNHTTPILPRKLQFQLVDANTYALIDDDSNSGKHHFGEMITDKIGSWTITANNNLKKYIGSVIEIKVNDPDLTVLNYQSALKVEAEQKPATVINISITDKNIKRGQDFINYLIYFYKQNEVAEKNKIAKSTLQFIDDRLDSLSGQLNHAENKIEGYRSQNELTDVNAQSQMYLQQIQANGEKLNDIGIQLSIINKLDEYLNQSSNNNSSVPSTLGITDQHLVELVQKLSDVQLEKNRLLATLPEKNPAFDPLNSQISALKTAIKDNIKSIKSSLLTTQNSLQGFKSTVQSSIKNVPVQEHQLAGMGRQQSNKETLYKYLLQQREQIALTYASSTSNVRLVDAAHILPLKASKKYIPFGAAFLFALIFPVGFIYGKDVVKNAVNNRKEIERHTGIPVLSEFSYVNLTSPIVFNEKTNKDSFILIEQFRHLRSRLTLLQPESASGTATLITSSVANEGKSFISSNLAISLANASKKTVLLEVDIYKPNISKTFGLTTSPGLTNYLKGKVSLQKIIQKCDQYPNLSIISSGDFIDDFSELLDQEQFQMLVEELKAEYDYVLFDTPPVHSISDALSLARYCDNTLYVVRYDQTSRSLLPFIQKLHTEELLPKMNIIFNGLAGGRDSEGLRYENYYKNSQVY</sequence>
<dbReference type="InterPro" id="IPR025669">
    <property type="entry name" value="AAA_dom"/>
</dbReference>
<dbReference type="EC" id="2.7.10.2" evidence="2"/>
<feature type="transmembrane region" description="Helical" evidence="10">
    <location>
        <begin position="33"/>
        <end position="51"/>
    </location>
</feature>
<comment type="catalytic activity">
    <reaction evidence="8">
        <text>L-tyrosyl-[protein] + ATP = O-phospho-L-tyrosyl-[protein] + ADP + H(+)</text>
        <dbReference type="Rhea" id="RHEA:10596"/>
        <dbReference type="Rhea" id="RHEA-COMP:10136"/>
        <dbReference type="Rhea" id="RHEA-COMP:20101"/>
        <dbReference type="ChEBI" id="CHEBI:15378"/>
        <dbReference type="ChEBI" id="CHEBI:30616"/>
        <dbReference type="ChEBI" id="CHEBI:46858"/>
        <dbReference type="ChEBI" id="CHEBI:61978"/>
        <dbReference type="ChEBI" id="CHEBI:456216"/>
        <dbReference type="EC" id="2.7.10.2"/>
    </reaction>
</comment>
<dbReference type="Proteomes" id="UP000632774">
    <property type="component" value="Unassembled WGS sequence"/>
</dbReference>
<dbReference type="EMBL" id="JADFFM010000001">
    <property type="protein sequence ID" value="MBE9666816.1"/>
    <property type="molecule type" value="Genomic_DNA"/>
</dbReference>
<feature type="domain" description="AAA" evidence="11">
    <location>
        <begin position="600"/>
        <end position="717"/>
    </location>
</feature>
<evidence type="ECO:0000313" key="12">
    <source>
        <dbReference type="EMBL" id="MBE9666816.1"/>
    </source>
</evidence>
<dbReference type="SUPFAM" id="SSF52540">
    <property type="entry name" value="P-loop containing nucleoside triphosphate hydrolases"/>
    <property type="match status" value="1"/>
</dbReference>
<dbReference type="Pfam" id="PF13614">
    <property type="entry name" value="AAA_31"/>
    <property type="match status" value="1"/>
</dbReference>
<evidence type="ECO:0000256" key="7">
    <source>
        <dbReference type="ARBA" id="ARBA00023137"/>
    </source>
</evidence>
<proteinExistence type="inferred from homology"/>
<dbReference type="GO" id="GO:0004715">
    <property type="term" value="F:non-membrane spanning protein tyrosine kinase activity"/>
    <property type="evidence" value="ECO:0007669"/>
    <property type="project" value="UniProtKB-EC"/>
</dbReference>
<evidence type="ECO:0000256" key="6">
    <source>
        <dbReference type="ARBA" id="ARBA00022840"/>
    </source>
</evidence>
<dbReference type="PANTHER" id="PTHR32309">
    <property type="entry name" value="TYROSINE-PROTEIN KINASE"/>
    <property type="match status" value="1"/>
</dbReference>
<keyword evidence="6" id="KW-0067">ATP-binding</keyword>
<dbReference type="RefSeq" id="WP_194106156.1">
    <property type="nucleotide sequence ID" value="NZ_JADFFM010000001.1"/>
</dbReference>
<keyword evidence="3 12" id="KW-0808">Transferase</keyword>
<dbReference type="InterPro" id="IPR050445">
    <property type="entry name" value="Bact_polysacc_biosynth/exp"/>
</dbReference>
<evidence type="ECO:0000313" key="13">
    <source>
        <dbReference type="Proteomes" id="UP000632774"/>
    </source>
</evidence>
<keyword evidence="5" id="KW-0418">Kinase</keyword>
<dbReference type="NCBIfam" id="TIGR01007">
    <property type="entry name" value="eps_fam"/>
    <property type="match status" value="1"/>
</dbReference>
<feature type="coiled-coil region" evidence="9">
    <location>
        <begin position="276"/>
        <end position="303"/>
    </location>
</feature>
<keyword evidence="10" id="KW-0472">Membrane</keyword>
<organism evidence="12 13">
    <name type="scientific">Mucilaginibacter boryungensis</name>
    <dbReference type="NCBI Taxonomy" id="768480"/>
    <lineage>
        <taxon>Bacteria</taxon>
        <taxon>Pseudomonadati</taxon>
        <taxon>Bacteroidota</taxon>
        <taxon>Sphingobacteriia</taxon>
        <taxon>Sphingobacteriales</taxon>
        <taxon>Sphingobacteriaceae</taxon>
        <taxon>Mucilaginibacter</taxon>
    </lineage>
</organism>